<protein>
    <submittedName>
        <fullName evidence="2">Uncharacterized protein</fullName>
    </submittedName>
</protein>
<keyword evidence="3" id="KW-1185">Reference proteome</keyword>
<organism evidence="2 3">
    <name type="scientific">Triticum urartu</name>
    <name type="common">Red wild einkorn</name>
    <name type="synonym">Crithodium urartu</name>
    <dbReference type="NCBI Taxonomy" id="4572"/>
    <lineage>
        <taxon>Eukaryota</taxon>
        <taxon>Viridiplantae</taxon>
        <taxon>Streptophyta</taxon>
        <taxon>Embryophyta</taxon>
        <taxon>Tracheophyta</taxon>
        <taxon>Spermatophyta</taxon>
        <taxon>Magnoliopsida</taxon>
        <taxon>Liliopsida</taxon>
        <taxon>Poales</taxon>
        <taxon>Poaceae</taxon>
        <taxon>BOP clade</taxon>
        <taxon>Pooideae</taxon>
        <taxon>Triticodae</taxon>
        <taxon>Triticeae</taxon>
        <taxon>Triticinae</taxon>
        <taxon>Triticum</taxon>
    </lineage>
</organism>
<evidence type="ECO:0000313" key="2">
    <source>
        <dbReference type="EnsemblPlants" id="TuG1812G0200003507.01.T08"/>
    </source>
</evidence>
<accession>A0A8R7TIW3</accession>
<dbReference type="EnsemblPlants" id="TuG1812G0200003507.01.T06">
    <property type="protein sequence ID" value="TuG1812G0200003507.01.T06"/>
    <property type="gene ID" value="TuG1812G0200003507.01"/>
</dbReference>
<feature type="compositionally biased region" description="Low complexity" evidence="1">
    <location>
        <begin position="158"/>
        <end position="172"/>
    </location>
</feature>
<dbReference type="EnsemblPlants" id="TuG1812G0200003507.01.T02">
    <property type="protein sequence ID" value="TuG1812G0200003507.01.T02"/>
    <property type="gene ID" value="TuG1812G0200003507.01"/>
</dbReference>
<dbReference type="EnsemblPlants" id="TuG1812G0200003507.01.T08">
    <property type="protein sequence ID" value="TuG1812G0200003507.01.T08"/>
    <property type="gene ID" value="TuG1812G0200003507.01"/>
</dbReference>
<dbReference type="Gramene" id="TuG1812G0200003507.01.T09">
    <property type="protein sequence ID" value="TuG1812G0200003507.01.T09"/>
    <property type="gene ID" value="TuG1812G0200003507.01"/>
</dbReference>
<dbReference type="EnsemblPlants" id="TuG1812G0200003507.01.T05">
    <property type="protein sequence ID" value="TuG1812G0200003507.01.T05"/>
    <property type="gene ID" value="TuG1812G0200003507.01"/>
</dbReference>
<dbReference type="Gramene" id="TuG1812G0200003507.01.T03">
    <property type="protein sequence ID" value="TuG1812G0200003507.01.T03"/>
    <property type="gene ID" value="TuG1812G0200003507.01"/>
</dbReference>
<evidence type="ECO:0000313" key="3">
    <source>
        <dbReference type="Proteomes" id="UP000015106"/>
    </source>
</evidence>
<dbReference type="EnsemblPlants" id="TuG1812G0200003507.01.T10">
    <property type="protein sequence ID" value="TuG1812G0200003507.01.T10"/>
    <property type="gene ID" value="TuG1812G0200003507.01"/>
</dbReference>
<dbReference type="Gramene" id="TuG1812G0200003507.01.T06">
    <property type="protein sequence ID" value="TuG1812G0200003507.01.T06"/>
    <property type="gene ID" value="TuG1812G0200003507.01"/>
</dbReference>
<feature type="region of interest" description="Disordered" evidence="1">
    <location>
        <begin position="15"/>
        <end position="36"/>
    </location>
</feature>
<dbReference type="Gramene" id="TuG1812G0200003507.01.T08">
    <property type="protein sequence ID" value="TuG1812G0200003507.01.T08"/>
    <property type="gene ID" value="TuG1812G0200003507.01"/>
</dbReference>
<proteinExistence type="predicted"/>
<sequence length="172" mass="18423">MCSLALPSFPIRTSLSLTRLPPPPPPPATSSMVATPPPSLPHYLLLISDLLPSPSPDPRRAGAEASFFSGVRLPLISSATAPPLQPPRVAAAPHDGRPGELHRTRWARAISNASARTRCPRQRGPRPRATGTHGPYPGRRSRHRQRGVAVWTRTPWLSSPRASASSSTVSPP</sequence>
<dbReference type="Gramene" id="TuG1812G0200003507.01.T02">
    <property type="protein sequence ID" value="TuG1812G0200003507.01.T02"/>
    <property type="gene ID" value="TuG1812G0200003507.01"/>
</dbReference>
<reference evidence="3" key="1">
    <citation type="journal article" date="2013" name="Nature">
        <title>Draft genome of the wheat A-genome progenitor Triticum urartu.</title>
        <authorList>
            <person name="Ling H.Q."/>
            <person name="Zhao S."/>
            <person name="Liu D."/>
            <person name="Wang J."/>
            <person name="Sun H."/>
            <person name="Zhang C."/>
            <person name="Fan H."/>
            <person name="Li D."/>
            <person name="Dong L."/>
            <person name="Tao Y."/>
            <person name="Gao C."/>
            <person name="Wu H."/>
            <person name="Li Y."/>
            <person name="Cui Y."/>
            <person name="Guo X."/>
            <person name="Zheng S."/>
            <person name="Wang B."/>
            <person name="Yu K."/>
            <person name="Liang Q."/>
            <person name="Yang W."/>
            <person name="Lou X."/>
            <person name="Chen J."/>
            <person name="Feng M."/>
            <person name="Jian J."/>
            <person name="Zhang X."/>
            <person name="Luo G."/>
            <person name="Jiang Y."/>
            <person name="Liu J."/>
            <person name="Wang Z."/>
            <person name="Sha Y."/>
            <person name="Zhang B."/>
            <person name="Wu H."/>
            <person name="Tang D."/>
            <person name="Shen Q."/>
            <person name="Xue P."/>
            <person name="Zou S."/>
            <person name="Wang X."/>
            <person name="Liu X."/>
            <person name="Wang F."/>
            <person name="Yang Y."/>
            <person name="An X."/>
            <person name="Dong Z."/>
            <person name="Zhang K."/>
            <person name="Zhang X."/>
            <person name="Luo M.C."/>
            <person name="Dvorak J."/>
            <person name="Tong Y."/>
            <person name="Wang J."/>
            <person name="Yang H."/>
            <person name="Li Z."/>
            <person name="Wang D."/>
            <person name="Zhang A."/>
            <person name="Wang J."/>
        </authorList>
    </citation>
    <scope>NUCLEOTIDE SEQUENCE</scope>
    <source>
        <strain evidence="3">cv. G1812</strain>
    </source>
</reference>
<dbReference type="Gramene" id="TuG1812G0200003507.01.T07">
    <property type="protein sequence ID" value="TuG1812G0200003507.01.T07"/>
    <property type="gene ID" value="TuG1812G0200003507.01"/>
</dbReference>
<reference evidence="2" key="3">
    <citation type="submission" date="2022-06" db="UniProtKB">
        <authorList>
            <consortium name="EnsemblPlants"/>
        </authorList>
    </citation>
    <scope>IDENTIFICATION</scope>
</reference>
<dbReference type="EnsemblPlants" id="TuG1812G0200003507.01.T09">
    <property type="protein sequence ID" value="TuG1812G0200003507.01.T09"/>
    <property type="gene ID" value="TuG1812G0200003507.01"/>
</dbReference>
<dbReference type="EnsemblPlants" id="TuG1812G0200003507.01.T03">
    <property type="protein sequence ID" value="TuG1812G0200003507.01.T03"/>
    <property type="gene ID" value="TuG1812G0200003507.01"/>
</dbReference>
<dbReference type="EnsemblPlants" id="TuG1812G0200003507.01.T07">
    <property type="protein sequence ID" value="TuG1812G0200003507.01.T07"/>
    <property type="gene ID" value="TuG1812G0200003507.01"/>
</dbReference>
<dbReference type="Gramene" id="TuG1812G0200003507.01.T04">
    <property type="protein sequence ID" value="TuG1812G0200003507.01.T04"/>
    <property type="gene ID" value="TuG1812G0200003507.01"/>
</dbReference>
<dbReference type="Gramene" id="TuG1812G0200003507.01.T05">
    <property type="protein sequence ID" value="TuG1812G0200003507.01.T05"/>
    <property type="gene ID" value="TuG1812G0200003507.01"/>
</dbReference>
<name>A0A8R7TIW3_TRIUA</name>
<reference evidence="2" key="2">
    <citation type="submission" date="2018-03" db="EMBL/GenBank/DDBJ databases">
        <title>The Triticum urartu genome reveals the dynamic nature of wheat genome evolution.</title>
        <authorList>
            <person name="Ling H."/>
            <person name="Ma B."/>
            <person name="Shi X."/>
            <person name="Liu H."/>
            <person name="Dong L."/>
            <person name="Sun H."/>
            <person name="Cao Y."/>
            <person name="Gao Q."/>
            <person name="Zheng S."/>
            <person name="Li Y."/>
            <person name="Yu Y."/>
            <person name="Du H."/>
            <person name="Qi M."/>
            <person name="Li Y."/>
            <person name="Yu H."/>
            <person name="Cui Y."/>
            <person name="Wang N."/>
            <person name="Chen C."/>
            <person name="Wu H."/>
            <person name="Zhao Y."/>
            <person name="Zhang J."/>
            <person name="Li Y."/>
            <person name="Zhou W."/>
            <person name="Zhang B."/>
            <person name="Hu W."/>
            <person name="Eijk M."/>
            <person name="Tang J."/>
            <person name="Witsenboer H."/>
            <person name="Zhao S."/>
            <person name="Li Z."/>
            <person name="Zhang A."/>
            <person name="Wang D."/>
            <person name="Liang C."/>
        </authorList>
    </citation>
    <scope>NUCLEOTIDE SEQUENCE [LARGE SCALE GENOMIC DNA]</scope>
    <source>
        <strain evidence="2">cv. G1812</strain>
    </source>
</reference>
<feature type="compositionally biased region" description="Basic and acidic residues" evidence="1">
    <location>
        <begin position="94"/>
        <end position="103"/>
    </location>
</feature>
<dbReference type="Gramene" id="TuG1812G0200003507.01.T10">
    <property type="protein sequence ID" value="TuG1812G0200003507.01.T10"/>
    <property type="gene ID" value="TuG1812G0200003507.01"/>
</dbReference>
<dbReference type="Gramene" id="TuG1812G0200003507.01.T01">
    <property type="protein sequence ID" value="TuG1812G0200003507.01.T01"/>
    <property type="gene ID" value="TuG1812G0200003507.01"/>
</dbReference>
<feature type="region of interest" description="Disordered" evidence="1">
    <location>
        <begin position="79"/>
        <end position="172"/>
    </location>
</feature>
<evidence type="ECO:0000256" key="1">
    <source>
        <dbReference type="SAM" id="MobiDB-lite"/>
    </source>
</evidence>
<dbReference type="EnsemblPlants" id="TuG1812G0200003507.01.T04">
    <property type="protein sequence ID" value="TuG1812G0200003507.01.T04"/>
    <property type="gene ID" value="TuG1812G0200003507.01"/>
</dbReference>
<dbReference type="AlphaFoldDB" id="A0A8R7TIW3"/>
<dbReference type="Proteomes" id="UP000015106">
    <property type="component" value="Chromosome 2"/>
</dbReference>
<dbReference type="EnsemblPlants" id="TuG1812G0200003507.01.T01">
    <property type="protein sequence ID" value="TuG1812G0200003507.01.T01"/>
    <property type="gene ID" value="TuG1812G0200003507.01"/>
</dbReference>